<evidence type="ECO:0000256" key="1">
    <source>
        <dbReference type="SAM" id="MobiDB-lite"/>
    </source>
</evidence>
<reference evidence="2 3" key="1">
    <citation type="journal article" date="2018" name="PLoS Genet.">
        <title>Repeat elements organise 3D genome structure and mediate transcription in the filamentous fungus Epichloe festucae.</title>
        <authorList>
            <person name="Winter D.J."/>
            <person name="Ganley A.R.D."/>
            <person name="Young C.A."/>
            <person name="Liachko I."/>
            <person name="Schardl C.L."/>
            <person name="Dupont P.Y."/>
            <person name="Berry D."/>
            <person name="Ram A."/>
            <person name="Scott B."/>
            <person name="Cox M.P."/>
        </authorList>
    </citation>
    <scope>NUCLEOTIDE SEQUENCE [LARGE SCALE GENOMIC DNA]</scope>
    <source>
        <strain evidence="2 3">Fl1</strain>
    </source>
</reference>
<dbReference type="Proteomes" id="UP000594364">
    <property type="component" value="Chromosome 3"/>
</dbReference>
<dbReference type="AlphaFoldDB" id="A0A7S9PV10"/>
<dbReference type="EMBL" id="CP031387">
    <property type="protein sequence ID" value="QPG98923.1"/>
    <property type="molecule type" value="Genomic_DNA"/>
</dbReference>
<name>A0A7S9PV10_EPIFF</name>
<feature type="region of interest" description="Disordered" evidence="1">
    <location>
        <begin position="36"/>
        <end position="61"/>
    </location>
</feature>
<protein>
    <submittedName>
        <fullName evidence="2">Uncharacterized protein</fullName>
    </submittedName>
</protein>
<evidence type="ECO:0000313" key="3">
    <source>
        <dbReference type="Proteomes" id="UP000594364"/>
    </source>
</evidence>
<sequence>MAAPAESPSLLAMGVVESWKSGGCVACLDKSWKHKHQHPRNGAQLQKLASRAMSGNIANRS</sequence>
<proteinExistence type="predicted"/>
<evidence type="ECO:0000313" key="2">
    <source>
        <dbReference type="EMBL" id="QPG98923.1"/>
    </source>
</evidence>
<keyword evidence="3" id="KW-1185">Reference proteome</keyword>
<accession>A0A7S9PV10</accession>
<organism evidence="2 3">
    <name type="scientific">Epichloe festucae (strain Fl1)</name>
    <dbReference type="NCBI Taxonomy" id="877507"/>
    <lineage>
        <taxon>Eukaryota</taxon>
        <taxon>Fungi</taxon>
        <taxon>Dikarya</taxon>
        <taxon>Ascomycota</taxon>
        <taxon>Pezizomycotina</taxon>
        <taxon>Sordariomycetes</taxon>
        <taxon>Hypocreomycetidae</taxon>
        <taxon>Hypocreales</taxon>
        <taxon>Clavicipitaceae</taxon>
        <taxon>Epichloe</taxon>
    </lineage>
</organism>
<gene>
    <name evidence="2" type="ORF">C2857_000378</name>
</gene>